<name>A0A0U3AW16_9ALTE</name>
<dbReference type="InterPro" id="IPR007459">
    <property type="entry name" value="DNA_pol3_chi"/>
</dbReference>
<dbReference type="PANTHER" id="PTHR38767:SF1">
    <property type="entry name" value="DNA POLYMERASE III SUBUNIT CHI"/>
    <property type="match status" value="1"/>
</dbReference>
<dbReference type="Gene3D" id="3.40.50.10110">
    <property type="entry name" value="DNA polymerase III subunit chi"/>
    <property type="match status" value="1"/>
</dbReference>
<dbReference type="OrthoDB" id="5297568at2"/>
<dbReference type="STRING" id="1526571.AT746_01520"/>
<protein>
    <submittedName>
        <fullName evidence="2">DNA polymerase III subunit chi</fullName>
    </submittedName>
</protein>
<dbReference type="PANTHER" id="PTHR38767">
    <property type="entry name" value="DNA POLYMERASE III SUBUNIT CHI"/>
    <property type="match status" value="1"/>
</dbReference>
<dbReference type="RefSeq" id="WP_062475482.1">
    <property type="nucleotide sequence ID" value="NZ_CP013650.1"/>
</dbReference>
<evidence type="ECO:0000313" key="2">
    <source>
        <dbReference type="EMBL" id="ALS97088.1"/>
    </source>
</evidence>
<dbReference type="InterPro" id="IPR036768">
    <property type="entry name" value="PolIII_chi_sf"/>
</dbReference>
<dbReference type="GO" id="GO:0006260">
    <property type="term" value="P:DNA replication"/>
    <property type="evidence" value="ECO:0007669"/>
    <property type="project" value="InterPro"/>
</dbReference>
<accession>A0A0U3AW16</accession>
<keyword evidence="3" id="KW-1185">Reference proteome</keyword>
<feature type="region of interest" description="Disordered" evidence="1">
    <location>
        <begin position="127"/>
        <end position="153"/>
    </location>
</feature>
<dbReference type="KEGG" id="lal:AT746_01520"/>
<dbReference type="GO" id="GO:0032298">
    <property type="term" value="P:positive regulation of DNA-templated DNA replication initiation"/>
    <property type="evidence" value="ECO:0007669"/>
    <property type="project" value="TreeGrafter"/>
</dbReference>
<dbReference type="AlphaFoldDB" id="A0A0U3AW16"/>
<dbReference type="SUPFAM" id="SSF102400">
    <property type="entry name" value="DNA polymerase III chi subunit"/>
    <property type="match status" value="1"/>
</dbReference>
<proteinExistence type="predicted"/>
<dbReference type="GO" id="GO:0003887">
    <property type="term" value="F:DNA-directed DNA polymerase activity"/>
    <property type="evidence" value="ECO:0007669"/>
    <property type="project" value="InterPro"/>
</dbReference>
<sequence>MAEVIFYLLEQEKVDDKPAPHALACQLAARLYRAKQSCMILCETQQQAEQMDELLWQLPAEAFVPHNLSGEGPPRGTPVQINWQLPQRLSQQVVINLQQQCPALPGNVRQIYDFVPGEDAQKQQARERYKHYRAAGHQLDTRPASSLDESQNG</sequence>
<evidence type="ECO:0000256" key="1">
    <source>
        <dbReference type="SAM" id="MobiDB-lite"/>
    </source>
</evidence>
<dbReference type="Pfam" id="PF04364">
    <property type="entry name" value="DNA_pol3_chi"/>
    <property type="match status" value="1"/>
</dbReference>
<dbReference type="GO" id="GO:0003677">
    <property type="term" value="F:DNA binding"/>
    <property type="evidence" value="ECO:0007669"/>
    <property type="project" value="InterPro"/>
</dbReference>
<evidence type="ECO:0000313" key="3">
    <source>
        <dbReference type="Proteomes" id="UP000068447"/>
    </source>
</evidence>
<gene>
    <name evidence="2" type="ORF">AT746_01520</name>
</gene>
<organism evidence="2 3">
    <name type="scientific">Lacimicrobium alkaliphilum</name>
    <dbReference type="NCBI Taxonomy" id="1526571"/>
    <lineage>
        <taxon>Bacteria</taxon>
        <taxon>Pseudomonadati</taxon>
        <taxon>Pseudomonadota</taxon>
        <taxon>Gammaproteobacteria</taxon>
        <taxon>Alteromonadales</taxon>
        <taxon>Alteromonadaceae</taxon>
        <taxon>Lacimicrobium</taxon>
    </lineage>
</organism>
<reference evidence="2 3" key="1">
    <citation type="submission" date="2015-12" db="EMBL/GenBank/DDBJ databases">
        <title>Complete genome of Lacimicrobium alkaliphilum KCTC 32984.</title>
        <authorList>
            <person name="Kim S.-G."/>
            <person name="Lee Y.-J."/>
        </authorList>
    </citation>
    <scope>NUCLEOTIDE SEQUENCE [LARGE SCALE GENOMIC DNA]</scope>
    <source>
        <strain evidence="2 3">YelD216</strain>
    </source>
</reference>
<dbReference type="EMBL" id="CP013650">
    <property type="protein sequence ID" value="ALS97088.1"/>
    <property type="molecule type" value="Genomic_DNA"/>
</dbReference>
<dbReference type="Proteomes" id="UP000068447">
    <property type="component" value="Chromosome"/>
</dbReference>
<feature type="compositionally biased region" description="Polar residues" evidence="1">
    <location>
        <begin position="143"/>
        <end position="153"/>
    </location>
</feature>